<dbReference type="EMBL" id="LWCS01000028">
    <property type="protein sequence ID" value="OAN37344.1"/>
    <property type="molecule type" value="Genomic_DNA"/>
</dbReference>
<comment type="subcellular location">
    <subcellularLocation>
        <location evidence="1">Membrane</location>
        <topology evidence="1">Multi-pass membrane protein</topology>
    </subcellularLocation>
</comment>
<feature type="transmembrane region" description="Helical" evidence="6">
    <location>
        <begin position="106"/>
        <end position="133"/>
    </location>
</feature>
<proteinExistence type="predicted"/>
<keyword evidence="2 6" id="KW-0812">Transmembrane</keyword>
<evidence type="ECO:0000256" key="2">
    <source>
        <dbReference type="ARBA" id="ARBA00022692"/>
    </source>
</evidence>
<dbReference type="InterPro" id="IPR007829">
    <property type="entry name" value="TM2"/>
</dbReference>
<dbReference type="Pfam" id="PF05154">
    <property type="entry name" value="TM2"/>
    <property type="match status" value="1"/>
</dbReference>
<sequence>MTEPPFSGNEGGNPYPPPPPQPGYVPPGPQYAPPPGTYSSPGAYPPPPPTGYPGAYMDPAAPFGRHPVTGEPFSEKSKVVGGLLQLLGLFGLVGIGRIYLGYTTLGIIQLVVGLLTCGIGAIVWGIVDAVLILTDKVRDPQGRPLRDGT</sequence>
<evidence type="ECO:0000313" key="9">
    <source>
        <dbReference type="Proteomes" id="UP000078396"/>
    </source>
</evidence>
<protein>
    <recommendedName>
        <fullName evidence="7">TM2 domain-containing protein</fullName>
    </recommendedName>
</protein>
<gene>
    <name evidence="8" type="ORF">A4X20_22615</name>
</gene>
<evidence type="ECO:0000313" key="8">
    <source>
        <dbReference type="EMBL" id="OAN37344.1"/>
    </source>
</evidence>
<dbReference type="Proteomes" id="UP000078396">
    <property type="component" value="Unassembled WGS sequence"/>
</dbReference>
<feature type="transmembrane region" description="Helical" evidence="6">
    <location>
        <begin position="79"/>
        <end position="100"/>
    </location>
</feature>
<evidence type="ECO:0000256" key="6">
    <source>
        <dbReference type="SAM" id="Phobius"/>
    </source>
</evidence>
<feature type="domain" description="TM2" evidence="7">
    <location>
        <begin position="75"/>
        <end position="126"/>
    </location>
</feature>
<evidence type="ECO:0000256" key="3">
    <source>
        <dbReference type="ARBA" id="ARBA00022989"/>
    </source>
</evidence>
<feature type="region of interest" description="Disordered" evidence="5">
    <location>
        <begin position="1"/>
        <end position="71"/>
    </location>
</feature>
<evidence type="ECO:0000259" key="7">
    <source>
        <dbReference type="Pfam" id="PF05154"/>
    </source>
</evidence>
<keyword evidence="4 6" id="KW-0472">Membrane</keyword>
<name>A0A178LTP3_MYCIR</name>
<feature type="compositionally biased region" description="Pro residues" evidence="5">
    <location>
        <begin position="14"/>
        <end position="36"/>
    </location>
</feature>
<dbReference type="GO" id="GO:0016020">
    <property type="term" value="C:membrane"/>
    <property type="evidence" value="ECO:0007669"/>
    <property type="project" value="UniProtKB-SubCell"/>
</dbReference>
<dbReference type="STRING" id="912594.AWC12_17250"/>
<evidence type="ECO:0000256" key="1">
    <source>
        <dbReference type="ARBA" id="ARBA00004141"/>
    </source>
</evidence>
<organism evidence="8 9">
    <name type="scientific">Mycolicibacterium iranicum</name>
    <name type="common">Mycobacterium iranicum</name>
    <dbReference type="NCBI Taxonomy" id="912594"/>
    <lineage>
        <taxon>Bacteria</taxon>
        <taxon>Bacillati</taxon>
        <taxon>Actinomycetota</taxon>
        <taxon>Actinomycetes</taxon>
        <taxon>Mycobacteriales</taxon>
        <taxon>Mycobacteriaceae</taxon>
        <taxon>Mycolicibacterium</taxon>
    </lineage>
</organism>
<accession>A0A178LTP3</accession>
<reference evidence="8 9" key="1">
    <citation type="submission" date="2016-04" db="EMBL/GenBank/DDBJ databases">
        <title>Draft Genome Sequences of Staphylococcus capitis Strain H36, S. capitis Strain H65, S. cohnii Strain H62, S. hominis Strain H69, Mycobacterium iranicum Strain H39, Plantibacter sp. Strain H53, Pseudomonas oryzihabitans Strain H72, and Microbacterium sp. Strain H83, isolated from residential settings.</title>
        <authorList>
            <person name="Lymperopoulou D."/>
            <person name="Adams R.I."/>
            <person name="Lindow S."/>
            <person name="Coil D.A."/>
            <person name="Jospin G."/>
            <person name="Eisen J.A."/>
        </authorList>
    </citation>
    <scope>NUCLEOTIDE SEQUENCE [LARGE SCALE GENOMIC DNA]</scope>
    <source>
        <strain evidence="8 9">H39</strain>
    </source>
</reference>
<keyword evidence="3 6" id="KW-1133">Transmembrane helix</keyword>
<comment type="caution">
    <text evidence="8">The sequence shown here is derived from an EMBL/GenBank/DDBJ whole genome shotgun (WGS) entry which is preliminary data.</text>
</comment>
<dbReference type="RefSeq" id="WP_064282598.1">
    <property type="nucleotide sequence ID" value="NZ_LWCS01000028.1"/>
</dbReference>
<dbReference type="OrthoDB" id="2004788at2"/>
<evidence type="ECO:0000256" key="5">
    <source>
        <dbReference type="SAM" id="MobiDB-lite"/>
    </source>
</evidence>
<evidence type="ECO:0000256" key="4">
    <source>
        <dbReference type="ARBA" id="ARBA00023136"/>
    </source>
</evidence>
<dbReference type="AlphaFoldDB" id="A0A178LTP3"/>